<dbReference type="AlphaFoldDB" id="A0A6L2L3A1"/>
<sequence length="359" mass="41051">MMCKANGGEPSLDLLRSFLNLGRAGDWLTLSNRGGADVPKALTRPVTHFKNWKGSFFYIENKVIPSSFPELLLEDNKFDKKYFKDKIPLLPQMDPLYDQISTYPCSVQTFPDPILYLAGLKTSWKYSPKKPVIYHRGREMDFRSFMVQEINGELNFLPDGDIVENIMGSRNTSVGEGRLSLIGPDAPSYLEMGKRSKVARKRKVAVGSYREDPYRKAQKVSAQASKVAGDASSPIDVDSDPDIHEFLSSKELKDQTDCHWVVAHVTLLSWKQYLKEIKIIFALRRAMESGDTICEREVKKDKAYVKLEKNSWVNGLHREYSRLVLEEKKWITYEQTLSTLRAKVEGLESKGKRLRDSKI</sequence>
<comment type="caution">
    <text evidence="1">The sequence shown here is derived from an EMBL/GenBank/DDBJ whole genome shotgun (WGS) entry which is preliminary data.</text>
</comment>
<name>A0A6L2L3A1_TANCI</name>
<protein>
    <submittedName>
        <fullName evidence="1">Uncharacterized protein</fullName>
    </submittedName>
</protein>
<gene>
    <name evidence="1" type="ORF">Tci_027315</name>
</gene>
<reference evidence="1" key="1">
    <citation type="journal article" date="2019" name="Sci. Rep.">
        <title>Draft genome of Tanacetum cinerariifolium, the natural source of mosquito coil.</title>
        <authorList>
            <person name="Yamashiro T."/>
            <person name="Shiraishi A."/>
            <person name="Satake H."/>
            <person name="Nakayama K."/>
        </authorList>
    </citation>
    <scope>NUCLEOTIDE SEQUENCE</scope>
</reference>
<dbReference type="EMBL" id="BKCJ010003480">
    <property type="protein sequence ID" value="GEU55337.1"/>
    <property type="molecule type" value="Genomic_DNA"/>
</dbReference>
<accession>A0A6L2L3A1</accession>
<evidence type="ECO:0000313" key="1">
    <source>
        <dbReference type="EMBL" id="GEU55337.1"/>
    </source>
</evidence>
<proteinExistence type="predicted"/>
<organism evidence="1">
    <name type="scientific">Tanacetum cinerariifolium</name>
    <name type="common">Dalmatian daisy</name>
    <name type="synonym">Chrysanthemum cinerariifolium</name>
    <dbReference type="NCBI Taxonomy" id="118510"/>
    <lineage>
        <taxon>Eukaryota</taxon>
        <taxon>Viridiplantae</taxon>
        <taxon>Streptophyta</taxon>
        <taxon>Embryophyta</taxon>
        <taxon>Tracheophyta</taxon>
        <taxon>Spermatophyta</taxon>
        <taxon>Magnoliopsida</taxon>
        <taxon>eudicotyledons</taxon>
        <taxon>Gunneridae</taxon>
        <taxon>Pentapetalae</taxon>
        <taxon>asterids</taxon>
        <taxon>campanulids</taxon>
        <taxon>Asterales</taxon>
        <taxon>Asteraceae</taxon>
        <taxon>Asteroideae</taxon>
        <taxon>Anthemideae</taxon>
        <taxon>Anthemidinae</taxon>
        <taxon>Tanacetum</taxon>
    </lineage>
</organism>